<accession>A0A0A5G2V7</accession>
<feature type="transmembrane region" description="Helical" evidence="1">
    <location>
        <begin position="114"/>
        <end position="139"/>
    </location>
</feature>
<dbReference type="EMBL" id="AVPF01000024">
    <property type="protein sequence ID" value="KGX87426.1"/>
    <property type="molecule type" value="Genomic_DNA"/>
</dbReference>
<feature type="transmembrane region" description="Helical" evidence="1">
    <location>
        <begin position="20"/>
        <end position="41"/>
    </location>
</feature>
<evidence type="ECO:0000256" key="1">
    <source>
        <dbReference type="SAM" id="Phobius"/>
    </source>
</evidence>
<gene>
    <name evidence="2" type="ORF">N783_09740</name>
</gene>
<dbReference type="PANTHER" id="PTHR43471">
    <property type="entry name" value="ABC TRANSPORTER PERMEASE"/>
    <property type="match status" value="1"/>
</dbReference>
<organism evidence="2 3">
    <name type="scientific">Pontibacillus marinus BH030004 = DSM 16465</name>
    <dbReference type="NCBI Taxonomy" id="1385511"/>
    <lineage>
        <taxon>Bacteria</taxon>
        <taxon>Bacillati</taxon>
        <taxon>Bacillota</taxon>
        <taxon>Bacilli</taxon>
        <taxon>Bacillales</taxon>
        <taxon>Bacillaceae</taxon>
        <taxon>Pontibacillus</taxon>
    </lineage>
</organism>
<dbReference type="Pfam" id="PF12679">
    <property type="entry name" value="ABC2_membrane_2"/>
    <property type="match status" value="1"/>
</dbReference>
<protein>
    <submittedName>
        <fullName evidence="2">ABC transporter permease</fullName>
    </submittedName>
</protein>
<dbReference type="STRING" id="1385511.GCA_000425225_03155"/>
<comment type="caution">
    <text evidence="2">The sequence shown here is derived from an EMBL/GenBank/DDBJ whole genome shotgun (WGS) entry which is preliminary data.</text>
</comment>
<name>A0A0A5G2V7_9BACI</name>
<keyword evidence="3" id="KW-1185">Reference proteome</keyword>
<feature type="transmembrane region" description="Helical" evidence="1">
    <location>
        <begin position="72"/>
        <end position="93"/>
    </location>
</feature>
<dbReference type="eggNOG" id="COG1277">
    <property type="taxonomic scope" value="Bacteria"/>
</dbReference>
<dbReference type="RefSeq" id="WP_027446777.1">
    <property type="nucleotide sequence ID" value="NZ_AULJ01000040.1"/>
</dbReference>
<reference evidence="2 3" key="1">
    <citation type="submission" date="2013-08" db="EMBL/GenBank/DDBJ databases">
        <authorList>
            <person name="Huang J."/>
            <person name="Wang G."/>
        </authorList>
    </citation>
    <scope>NUCLEOTIDE SEQUENCE [LARGE SCALE GENOMIC DNA]</scope>
    <source>
        <strain evidence="2 3">BH030004</strain>
    </source>
</reference>
<evidence type="ECO:0000313" key="3">
    <source>
        <dbReference type="Proteomes" id="UP000030403"/>
    </source>
</evidence>
<evidence type="ECO:0000313" key="2">
    <source>
        <dbReference type="EMBL" id="KGX87426.1"/>
    </source>
</evidence>
<feature type="transmembrane region" description="Helical" evidence="1">
    <location>
        <begin position="180"/>
        <end position="201"/>
    </location>
</feature>
<dbReference type="AlphaFoldDB" id="A0A0A5G2V7"/>
<keyword evidence="1" id="KW-0812">Transmembrane</keyword>
<feature type="transmembrane region" description="Helical" evidence="1">
    <location>
        <begin position="151"/>
        <end position="173"/>
    </location>
</feature>
<dbReference type="OrthoDB" id="4187110at2"/>
<dbReference type="Proteomes" id="UP000030403">
    <property type="component" value="Unassembled WGS sequence"/>
</dbReference>
<sequence>MQWITIFQKELLENARNFKWIWVPLVFILLSVMDPLTTYYMPVLLDNFGNLPEGAQINIPTPPPPEVFWMSFSQLNVLGILVVLLMSMGLISAERKSGVSEMVLVKPVSYTSYVTAKFVSTLLLTLISAFIGLLASWYYVNLLFGEIPFSYYIGSVSFYSVWLMFIVSISIILNTAFRTPGLVGFLSIAALLLASAINSVFKTRIEWLPPQINAYIKGYLSTGSITDDLWITAFLTIGVTVILLVASVFILRKKELAA</sequence>
<keyword evidence="1" id="KW-0472">Membrane</keyword>
<keyword evidence="1" id="KW-1133">Transmembrane helix</keyword>
<feature type="transmembrane region" description="Helical" evidence="1">
    <location>
        <begin position="229"/>
        <end position="251"/>
    </location>
</feature>
<proteinExistence type="predicted"/>